<evidence type="ECO:0000313" key="2">
    <source>
        <dbReference type="Proteomes" id="UP001234297"/>
    </source>
</evidence>
<comment type="caution">
    <text evidence="1">The sequence shown here is derived from an EMBL/GenBank/DDBJ whole genome shotgun (WGS) entry which is preliminary data.</text>
</comment>
<gene>
    <name evidence="1" type="ORF">MRB53_009811</name>
</gene>
<evidence type="ECO:0000313" key="1">
    <source>
        <dbReference type="EMBL" id="KAJ8635544.1"/>
    </source>
</evidence>
<dbReference type="Proteomes" id="UP001234297">
    <property type="component" value="Chromosome 3"/>
</dbReference>
<accession>A0ACC2LQ31</accession>
<reference evidence="1 2" key="1">
    <citation type="journal article" date="2022" name="Hortic Res">
        <title>A haplotype resolved chromosomal level avocado genome allows analysis of novel avocado genes.</title>
        <authorList>
            <person name="Nath O."/>
            <person name="Fletcher S.J."/>
            <person name="Hayward A."/>
            <person name="Shaw L.M."/>
            <person name="Masouleh A.K."/>
            <person name="Furtado A."/>
            <person name="Henry R.J."/>
            <person name="Mitter N."/>
        </authorList>
    </citation>
    <scope>NUCLEOTIDE SEQUENCE [LARGE SCALE GENOMIC DNA]</scope>
    <source>
        <strain evidence="2">cv. Hass</strain>
    </source>
</reference>
<sequence>MLHISSRRCRGLAVEEEFAILVEQGLYGERLQGTNLMKVEDTWMAFVYMAYAVLHAPIALDLAPGFRLESLCWFAIASLIYNFGYLRVRNSNAEG</sequence>
<organism evidence="1 2">
    <name type="scientific">Persea americana</name>
    <name type="common">Avocado</name>
    <dbReference type="NCBI Taxonomy" id="3435"/>
    <lineage>
        <taxon>Eukaryota</taxon>
        <taxon>Viridiplantae</taxon>
        <taxon>Streptophyta</taxon>
        <taxon>Embryophyta</taxon>
        <taxon>Tracheophyta</taxon>
        <taxon>Spermatophyta</taxon>
        <taxon>Magnoliopsida</taxon>
        <taxon>Magnoliidae</taxon>
        <taxon>Laurales</taxon>
        <taxon>Lauraceae</taxon>
        <taxon>Persea</taxon>
    </lineage>
</organism>
<protein>
    <submittedName>
        <fullName evidence="1">Uncharacterized protein</fullName>
    </submittedName>
</protein>
<name>A0ACC2LQ31_PERAE</name>
<dbReference type="EMBL" id="CM056811">
    <property type="protein sequence ID" value="KAJ8635544.1"/>
    <property type="molecule type" value="Genomic_DNA"/>
</dbReference>
<proteinExistence type="predicted"/>
<keyword evidence="2" id="KW-1185">Reference proteome</keyword>